<dbReference type="OrthoDB" id="8746852at2"/>
<dbReference type="RefSeq" id="WP_131866049.1">
    <property type="nucleotide sequence ID" value="NZ_SMCR01000007.1"/>
</dbReference>
<proteinExistence type="predicted"/>
<dbReference type="EMBL" id="SMCR01000007">
    <property type="protein sequence ID" value="TCV94330.1"/>
    <property type="molecule type" value="Genomic_DNA"/>
</dbReference>
<dbReference type="AlphaFoldDB" id="A0A4R3YPM2"/>
<sequence>MTKPVFLVDLDDTLFQTQRKMRDELGQIPWRVGALDRQNQCRSFMTEEQAMLVDWLLEQADLIPVTARGTEEISRVTINFTSWAVTTHGAVILTPAGLADAGWQDIVLSRLASYSHRILDMQSGITRLLASRNIDGWARINHEYDGTPIYLVMKHRDSSRLDELYAVADQVAEQFSLEGFYVHRNGNNVAWLPTCIDKGQAVAYLLERLRAERGVFPIIGLGDSLSDHHFLRLCTWFGMPSQSQFANRIQSLFS</sequence>
<dbReference type="InterPro" id="IPR036412">
    <property type="entry name" value="HAD-like_sf"/>
</dbReference>
<dbReference type="Gene3D" id="3.40.50.1000">
    <property type="entry name" value="HAD superfamily/HAD-like"/>
    <property type="match status" value="1"/>
</dbReference>
<dbReference type="InterPro" id="IPR024197">
    <property type="entry name" value="TPP-like"/>
</dbReference>
<organism evidence="2 3">
    <name type="scientific">Biostraticola tofi</name>
    <dbReference type="NCBI Taxonomy" id="466109"/>
    <lineage>
        <taxon>Bacteria</taxon>
        <taxon>Pseudomonadati</taxon>
        <taxon>Pseudomonadota</taxon>
        <taxon>Gammaproteobacteria</taxon>
        <taxon>Enterobacterales</taxon>
        <taxon>Bruguierivoracaceae</taxon>
        <taxon>Biostraticola</taxon>
    </lineage>
</organism>
<protein>
    <recommendedName>
        <fullName evidence="4">Hydroxymethylpyrimidine pyrophosphatase-like HAD family hydrolase</fullName>
    </recommendedName>
</protein>
<keyword evidence="1" id="KW-0479">Metal-binding</keyword>
<evidence type="ECO:0000313" key="2">
    <source>
        <dbReference type="EMBL" id="TCV94330.1"/>
    </source>
</evidence>
<dbReference type="GO" id="GO:0046872">
    <property type="term" value="F:metal ion binding"/>
    <property type="evidence" value="ECO:0007669"/>
    <property type="project" value="UniProtKB-KW"/>
</dbReference>
<keyword evidence="3" id="KW-1185">Reference proteome</keyword>
<dbReference type="Proteomes" id="UP000295719">
    <property type="component" value="Unassembled WGS sequence"/>
</dbReference>
<dbReference type="InterPro" id="IPR023214">
    <property type="entry name" value="HAD_sf"/>
</dbReference>
<accession>A0A4R3YPM2</accession>
<reference evidence="2 3" key="1">
    <citation type="submission" date="2019-03" db="EMBL/GenBank/DDBJ databases">
        <title>Genomic Encyclopedia of Type Strains, Phase IV (KMG-IV): sequencing the most valuable type-strain genomes for metagenomic binning, comparative biology and taxonomic classification.</title>
        <authorList>
            <person name="Goeker M."/>
        </authorList>
    </citation>
    <scope>NUCLEOTIDE SEQUENCE [LARGE SCALE GENOMIC DNA]</scope>
    <source>
        <strain evidence="2 3">DSM 19580</strain>
    </source>
</reference>
<dbReference type="PIRSF" id="PIRSF030802">
    <property type="entry name" value="UCP030802"/>
    <property type="match status" value="1"/>
</dbReference>
<evidence type="ECO:0000313" key="3">
    <source>
        <dbReference type="Proteomes" id="UP000295719"/>
    </source>
</evidence>
<evidence type="ECO:0008006" key="4">
    <source>
        <dbReference type="Google" id="ProtNLM"/>
    </source>
</evidence>
<dbReference type="SUPFAM" id="SSF56784">
    <property type="entry name" value="HAD-like"/>
    <property type="match status" value="1"/>
</dbReference>
<gene>
    <name evidence="2" type="ORF">EDC52_10771</name>
</gene>
<evidence type="ECO:0000256" key="1">
    <source>
        <dbReference type="ARBA" id="ARBA00022723"/>
    </source>
</evidence>
<name>A0A4R3YPM2_9GAMM</name>
<comment type="caution">
    <text evidence="2">The sequence shown here is derived from an EMBL/GenBank/DDBJ whole genome shotgun (WGS) entry which is preliminary data.</text>
</comment>